<dbReference type="PANTHER" id="PTHR42806">
    <property type="entry name" value="GLYCINE CLEAVAGE SYSTEM P-PROTEIN"/>
    <property type="match status" value="1"/>
</dbReference>
<dbReference type="GO" id="GO:0004375">
    <property type="term" value="F:glycine dehydrogenase (decarboxylating) activity"/>
    <property type="evidence" value="ECO:0007669"/>
    <property type="project" value="InterPro"/>
</dbReference>
<dbReference type="Pfam" id="PF02347">
    <property type="entry name" value="GDC-P"/>
    <property type="match status" value="1"/>
</dbReference>
<dbReference type="Proteomes" id="UP000198636">
    <property type="component" value="Unassembled WGS sequence"/>
</dbReference>
<dbReference type="InterPro" id="IPR023010">
    <property type="entry name" value="GcvPA"/>
</dbReference>
<dbReference type="STRING" id="1120976.SAMN03080606_00435"/>
<evidence type="ECO:0000256" key="1">
    <source>
        <dbReference type="ARBA" id="ARBA00023002"/>
    </source>
</evidence>
<keyword evidence="4" id="KW-1185">Reference proteome</keyword>
<keyword evidence="1" id="KW-0560">Oxidoreductase</keyword>
<evidence type="ECO:0000259" key="2">
    <source>
        <dbReference type="Pfam" id="PF02347"/>
    </source>
</evidence>
<evidence type="ECO:0000313" key="3">
    <source>
        <dbReference type="EMBL" id="SCX90227.1"/>
    </source>
</evidence>
<dbReference type="RefSeq" id="WP_091539452.1">
    <property type="nucleotide sequence ID" value="NZ_FMUS01000002.1"/>
</dbReference>
<dbReference type="NCBIfam" id="NF001696">
    <property type="entry name" value="PRK00451.1"/>
    <property type="match status" value="1"/>
</dbReference>
<dbReference type="Gene3D" id="3.90.1150.10">
    <property type="entry name" value="Aspartate Aminotransferase, domain 1"/>
    <property type="match status" value="1"/>
</dbReference>
<dbReference type="GO" id="GO:0009116">
    <property type="term" value="P:nucleoside metabolic process"/>
    <property type="evidence" value="ECO:0007669"/>
    <property type="project" value="InterPro"/>
</dbReference>
<dbReference type="AlphaFoldDB" id="A0A1G5BJG7"/>
<dbReference type="SUPFAM" id="SSF53383">
    <property type="entry name" value="PLP-dependent transferases"/>
    <property type="match status" value="1"/>
</dbReference>
<proteinExistence type="predicted"/>
<dbReference type="Gene3D" id="3.40.640.10">
    <property type="entry name" value="Type I PLP-dependent aspartate aminotransferase-like (Major domain)"/>
    <property type="match status" value="1"/>
</dbReference>
<accession>A0A1G5BJG7</accession>
<reference evidence="3 4" key="1">
    <citation type="submission" date="2016-10" db="EMBL/GenBank/DDBJ databases">
        <authorList>
            <person name="de Groot N.N."/>
        </authorList>
    </citation>
    <scope>NUCLEOTIDE SEQUENCE [LARGE SCALE GENOMIC DNA]</scope>
    <source>
        <strain evidence="3 4">DSM 18978</strain>
    </source>
</reference>
<organism evidence="3 4">
    <name type="scientific">Alkaliphilus peptidifermentans DSM 18978</name>
    <dbReference type="NCBI Taxonomy" id="1120976"/>
    <lineage>
        <taxon>Bacteria</taxon>
        <taxon>Bacillati</taxon>
        <taxon>Bacillota</taxon>
        <taxon>Clostridia</taxon>
        <taxon>Peptostreptococcales</taxon>
        <taxon>Natronincolaceae</taxon>
        <taxon>Alkaliphilus</taxon>
    </lineage>
</organism>
<feature type="domain" description="Glycine cleavage system P-protein N-terminal" evidence="2">
    <location>
        <begin position="16"/>
        <end position="422"/>
    </location>
</feature>
<name>A0A1G5BJG7_9FIRM</name>
<dbReference type="OrthoDB" id="9771867at2"/>
<dbReference type="InterPro" id="IPR015422">
    <property type="entry name" value="PyrdxlP-dep_Trfase_small"/>
</dbReference>
<dbReference type="InterPro" id="IPR015421">
    <property type="entry name" value="PyrdxlP-dep_Trfase_major"/>
</dbReference>
<dbReference type="PANTHER" id="PTHR42806:SF1">
    <property type="entry name" value="GLYCINE DEHYDROGENASE (DECARBOXYLATING)"/>
    <property type="match status" value="1"/>
</dbReference>
<evidence type="ECO:0000313" key="4">
    <source>
        <dbReference type="Proteomes" id="UP000198636"/>
    </source>
</evidence>
<dbReference type="EMBL" id="FMUS01000002">
    <property type="protein sequence ID" value="SCX90227.1"/>
    <property type="molecule type" value="Genomic_DNA"/>
</dbReference>
<protein>
    <submittedName>
        <fullName evidence="3">Glycine dehydrogenase subunit 1</fullName>
    </submittedName>
</protein>
<gene>
    <name evidence="3" type="ORF">SAMN03080606_00435</name>
</gene>
<sequence>MKNKFIVHPYMPNSVPETKKEMLNALKVEKVEDLYKDVIPKHLRFKGEMRLPDPIFSEYELKKHVEKILSKNISSSDYISFLGAGCYQHYVPAVCDEINSRSEFLTAYCGDTYSDHGKMQAIFEYCSMMAELVDMDVVSYTNYDGGQASSSSIRMALRITGRREVILPKIMHPEILSQVRDYCKHVADIKFVDYDPVTGQTDLKDLKNKISEKTAAIYLENPSYIGILEEHGQEIADMAHEHGALFIVSADPSSLGILESPANYGADIVCGDIQPLGMHMHYGGGCAGYIATPQEKKLVQEIPTYLYGITLTKVEGEYGWGRALNERCSHGSREDANEYFGTECGLWAITAGVYLALMGPRGMEELGETIIYRANYAKNLLSKIDGVKAGIFDSNHFKEFVVNFDETGKTIDEINKRLLDYGIFGGKDLSKDFPELGNSALYCVTEIIGIDEIKKLVAALKEIV</sequence>
<dbReference type="InterPro" id="IPR049315">
    <property type="entry name" value="GDC-P_N"/>
</dbReference>
<dbReference type="InterPro" id="IPR015424">
    <property type="entry name" value="PyrdxlP-dep_Trfase"/>
</dbReference>